<name>A0A1G7IB41_9FLAO</name>
<dbReference type="OrthoDB" id="5464618at2"/>
<organism evidence="1 2">
    <name type="scientific">Pricia antarctica</name>
    <dbReference type="NCBI Taxonomy" id="641691"/>
    <lineage>
        <taxon>Bacteria</taxon>
        <taxon>Pseudomonadati</taxon>
        <taxon>Bacteroidota</taxon>
        <taxon>Flavobacteriia</taxon>
        <taxon>Flavobacteriales</taxon>
        <taxon>Flavobacteriaceae</taxon>
        <taxon>Pricia</taxon>
    </lineage>
</organism>
<dbReference type="AlphaFoldDB" id="A0A1G7IB41"/>
<proteinExistence type="predicted"/>
<evidence type="ECO:0000313" key="2">
    <source>
        <dbReference type="Proteomes" id="UP000199109"/>
    </source>
</evidence>
<sequence>MQNFLNYLKFLLTATNQHGVHSPFVYNYVTKCLYSKSKYGKVRSLNILLKSIAYFKAERVWLPPQKDGIQKEIRRIFPSLQFENGPYDVLFANPSEAEKLIRGTYEENKIHNTTLLLIDGIHANHTNLSFWKKITNHQKVTVSVDMFHCGAVFFRKEQAKEHFKIRI</sequence>
<accession>A0A1G7IB41</accession>
<keyword evidence="2" id="KW-1185">Reference proteome</keyword>
<dbReference type="EMBL" id="FNAO01000011">
    <property type="protein sequence ID" value="SDF09875.1"/>
    <property type="molecule type" value="Genomic_DNA"/>
</dbReference>
<reference evidence="1 2" key="1">
    <citation type="submission" date="2016-10" db="EMBL/GenBank/DDBJ databases">
        <authorList>
            <person name="de Groot N.N."/>
        </authorList>
    </citation>
    <scope>NUCLEOTIDE SEQUENCE [LARGE SCALE GENOMIC DNA]</scope>
    <source>
        <strain evidence="1 2">DSM 23421</strain>
    </source>
</reference>
<dbReference type="Proteomes" id="UP000199109">
    <property type="component" value="Unassembled WGS sequence"/>
</dbReference>
<gene>
    <name evidence="1" type="ORF">SAMN05421636_11180</name>
</gene>
<dbReference type="RefSeq" id="WP_091873679.1">
    <property type="nucleotide sequence ID" value="NZ_FNAO01000011.1"/>
</dbReference>
<dbReference type="STRING" id="641691.SAMN05421636_11180"/>
<protein>
    <submittedName>
        <fullName evidence="1">Uncharacterized protein</fullName>
    </submittedName>
</protein>
<evidence type="ECO:0000313" key="1">
    <source>
        <dbReference type="EMBL" id="SDF09875.1"/>
    </source>
</evidence>